<reference evidence="1 2" key="1">
    <citation type="submission" date="2021-11" db="EMBL/GenBank/DDBJ databases">
        <authorList>
            <person name="Islam A."/>
            <person name="Islam S."/>
            <person name="Flora M.S."/>
            <person name="Rahman M."/>
            <person name="Ziaur R.M."/>
            <person name="Epstein J.H."/>
            <person name="Hassan M."/>
            <person name="Klassen M."/>
            <person name="Woodard K."/>
            <person name="Webb A."/>
            <person name="Webby R.J."/>
            <person name="El Zowalaty M.E."/>
        </authorList>
    </citation>
    <scope>NUCLEOTIDE SEQUENCE [LARGE SCALE GENOMIC DNA]</scope>
    <source>
        <strain evidence="1">Pf1</strain>
    </source>
</reference>
<dbReference type="EMBL" id="CAKLBC010001499">
    <property type="protein sequence ID" value="CAH0492474.1"/>
    <property type="molecule type" value="Genomic_DNA"/>
</dbReference>
<proteinExistence type="predicted"/>
<accession>A0ABN8CG12</accession>
<gene>
    <name evidence="1" type="ORF">PFR001_LOCUS7678</name>
</gene>
<evidence type="ECO:0000313" key="2">
    <source>
        <dbReference type="Proteomes" id="UP001157938"/>
    </source>
</evidence>
<organism evidence="1 2">
    <name type="scientific">Peronospora farinosa</name>
    <dbReference type="NCBI Taxonomy" id="134698"/>
    <lineage>
        <taxon>Eukaryota</taxon>
        <taxon>Sar</taxon>
        <taxon>Stramenopiles</taxon>
        <taxon>Oomycota</taxon>
        <taxon>Peronosporomycetes</taxon>
        <taxon>Peronosporales</taxon>
        <taxon>Peronosporaceae</taxon>
        <taxon>Peronospora</taxon>
    </lineage>
</organism>
<protein>
    <submittedName>
        <fullName evidence="1">Uncharacterized protein</fullName>
    </submittedName>
</protein>
<comment type="caution">
    <text evidence="1">The sequence shown here is derived from an EMBL/GenBank/DDBJ whole genome shotgun (WGS) entry which is preliminary data.</text>
</comment>
<name>A0ABN8CG12_9STRA</name>
<sequence length="199" mass="22632">MLFSFINRGQPALQRDFFPGEMPARGTHQYHVGTQGAVKLQRLTQFSRITVRHQHRDPAVMRTRHGIANKQIGQPQRRGVEIAATARCVSWRWQQMEIPEVRLLLRKGVIRLSKTADGSQRSAMAVKCAAEALLDQRRTGRGFMPVGEIVADYAAGIGHDFMIERIFYAANQQIAARVTQHKAMHHQVINGIFHRKFRG</sequence>
<evidence type="ECO:0000313" key="1">
    <source>
        <dbReference type="EMBL" id="CAH0492474.1"/>
    </source>
</evidence>
<keyword evidence="2" id="KW-1185">Reference proteome</keyword>
<dbReference type="Proteomes" id="UP001157938">
    <property type="component" value="Unassembled WGS sequence"/>
</dbReference>